<evidence type="ECO:0000313" key="1">
    <source>
        <dbReference type="EMBL" id="CAG5077742.1"/>
    </source>
</evidence>
<dbReference type="InterPro" id="IPR047690">
    <property type="entry name" value="IPExxxVDY_fam"/>
</dbReference>
<name>A0A916JJG4_9FLAO</name>
<proteinExistence type="predicted"/>
<dbReference type="NCBIfam" id="NF033205">
    <property type="entry name" value="IPExxxVDY"/>
    <property type="match status" value="1"/>
</dbReference>
<dbReference type="RefSeq" id="WP_258540703.1">
    <property type="nucleotide sequence ID" value="NZ_OU015584.1"/>
</dbReference>
<dbReference type="EMBL" id="OU015584">
    <property type="protein sequence ID" value="CAG5077742.1"/>
    <property type="molecule type" value="Genomic_DNA"/>
</dbReference>
<gene>
    <name evidence="1" type="ORF">CRYO30217_00471</name>
</gene>
<dbReference type="KEGG" id="ptan:CRYO30217_00471"/>
<dbReference type="Proteomes" id="UP000683507">
    <property type="component" value="Chromosome"/>
</dbReference>
<sequence>MKYALDEEYDFDFHLLGISCHEKDYRICWAINQALGLNLAKEEQDIEVFMKKSNRSSLHAMFTYFHEESETDYRLIANRSTLGILIPEKAQADYLFMVTDTAERSAQELRSKVNEIPFVLTSFIIDVESLKSKENLIF</sequence>
<dbReference type="AlphaFoldDB" id="A0A916JJG4"/>
<organism evidence="1 2">
    <name type="scientific">Parvicella tangerina</name>
    <dbReference type="NCBI Taxonomy" id="2829795"/>
    <lineage>
        <taxon>Bacteria</taxon>
        <taxon>Pseudomonadati</taxon>
        <taxon>Bacteroidota</taxon>
        <taxon>Flavobacteriia</taxon>
        <taxon>Flavobacteriales</taxon>
        <taxon>Parvicellaceae</taxon>
        <taxon>Parvicella</taxon>
    </lineage>
</organism>
<reference evidence="1" key="1">
    <citation type="submission" date="2021-04" db="EMBL/GenBank/DDBJ databases">
        <authorList>
            <person name="Rodrigo-Torres L."/>
            <person name="Arahal R. D."/>
            <person name="Lucena T."/>
        </authorList>
    </citation>
    <scope>NUCLEOTIDE SEQUENCE</scope>
    <source>
        <strain evidence="1">AS29M-1</strain>
    </source>
</reference>
<protein>
    <recommendedName>
        <fullName evidence="3">IPExxxVDY family protein</fullName>
    </recommendedName>
</protein>
<keyword evidence="2" id="KW-1185">Reference proteome</keyword>
<evidence type="ECO:0008006" key="3">
    <source>
        <dbReference type="Google" id="ProtNLM"/>
    </source>
</evidence>
<evidence type="ECO:0000313" key="2">
    <source>
        <dbReference type="Proteomes" id="UP000683507"/>
    </source>
</evidence>
<accession>A0A916JJG4</accession>